<feature type="compositionally biased region" description="Basic and acidic residues" evidence="7">
    <location>
        <begin position="81"/>
        <end position="97"/>
    </location>
</feature>
<keyword evidence="4" id="KW-0862">Zinc</keyword>
<proteinExistence type="predicted"/>
<dbReference type="Gene3D" id="3.30.40.10">
    <property type="entry name" value="Zinc/RING finger domain, C3HC4 (zinc finger)"/>
    <property type="match status" value="1"/>
</dbReference>
<name>A0A0J0XD46_9TREE</name>
<dbReference type="Pfam" id="PF00628">
    <property type="entry name" value="PHD"/>
    <property type="match status" value="1"/>
</dbReference>
<dbReference type="GO" id="GO:0008270">
    <property type="term" value="F:zinc ion binding"/>
    <property type="evidence" value="ECO:0007669"/>
    <property type="project" value="UniProtKB-KW"/>
</dbReference>
<dbReference type="PANTHER" id="PTHR46174">
    <property type="entry name" value="CXXC-TYPE ZINC FINGER PROTEIN 1"/>
    <property type="match status" value="1"/>
</dbReference>
<evidence type="ECO:0000313" key="10">
    <source>
        <dbReference type="Proteomes" id="UP000053611"/>
    </source>
</evidence>
<evidence type="ECO:0000313" key="9">
    <source>
        <dbReference type="EMBL" id="KLT39001.1"/>
    </source>
</evidence>
<dbReference type="InterPro" id="IPR013083">
    <property type="entry name" value="Znf_RING/FYVE/PHD"/>
</dbReference>
<feature type="domain" description="PHD-type" evidence="8">
    <location>
        <begin position="132"/>
        <end position="182"/>
    </location>
</feature>
<gene>
    <name evidence="9" type="ORF">CC85DRAFT_305444</name>
</gene>
<feature type="compositionally biased region" description="Acidic residues" evidence="7">
    <location>
        <begin position="39"/>
        <end position="51"/>
    </location>
</feature>
<evidence type="ECO:0000259" key="8">
    <source>
        <dbReference type="PROSITE" id="PS50016"/>
    </source>
</evidence>
<evidence type="ECO:0000256" key="7">
    <source>
        <dbReference type="SAM" id="MobiDB-lite"/>
    </source>
</evidence>
<comment type="subcellular location">
    <subcellularLocation>
        <location evidence="1">Nucleus</location>
    </subcellularLocation>
</comment>
<dbReference type="SUPFAM" id="SSF57903">
    <property type="entry name" value="FYVE/PHD zinc finger"/>
    <property type="match status" value="1"/>
</dbReference>
<feature type="compositionally biased region" description="Basic and acidic residues" evidence="7">
    <location>
        <begin position="12"/>
        <end position="30"/>
    </location>
</feature>
<keyword evidence="3 6" id="KW-0863">Zinc-finger</keyword>
<keyword evidence="5" id="KW-0539">Nucleus</keyword>
<dbReference type="AlphaFoldDB" id="A0A0J0XD46"/>
<dbReference type="PANTHER" id="PTHR46174:SF1">
    <property type="entry name" value="CXXC-TYPE ZINC FINGER PROTEIN 1"/>
    <property type="match status" value="1"/>
</dbReference>
<dbReference type="PROSITE" id="PS50016">
    <property type="entry name" value="ZF_PHD_2"/>
    <property type="match status" value="1"/>
</dbReference>
<keyword evidence="2" id="KW-0479">Metal-binding</keyword>
<feature type="region of interest" description="Disordered" evidence="7">
    <location>
        <begin position="305"/>
        <end position="328"/>
    </location>
</feature>
<dbReference type="InterPro" id="IPR001965">
    <property type="entry name" value="Znf_PHD"/>
</dbReference>
<evidence type="ECO:0000256" key="5">
    <source>
        <dbReference type="ARBA" id="ARBA00023242"/>
    </source>
</evidence>
<evidence type="ECO:0000256" key="3">
    <source>
        <dbReference type="ARBA" id="ARBA00022771"/>
    </source>
</evidence>
<organism evidence="9 10">
    <name type="scientific">Cutaneotrichosporon oleaginosum</name>
    <dbReference type="NCBI Taxonomy" id="879819"/>
    <lineage>
        <taxon>Eukaryota</taxon>
        <taxon>Fungi</taxon>
        <taxon>Dikarya</taxon>
        <taxon>Basidiomycota</taxon>
        <taxon>Agaricomycotina</taxon>
        <taxon>Tremellomycetes</taxon>
        <taxon>Trichosporonales</taxon>
        <taxon>Trichosporonaceae</taxon>
        <taxon>Cutaneotrichosporon</taxon>
    </lineage>
</organism>
<evidence type="ECO:0000256" key="2">
    <source>
        <dbReference type="ARBA" id="ARBA00022723"/>
    </source>
</evidence>
<dbReference type="GO" id="GO:0045893">
    <property type="term" value="P:positive regulation of DNA-templated transcription"/>
    <property type="evidence" value="ECO:0007669"/>
    <property type="project" value="TreeGrafter"/>
</dbReference>
<evidence type="ECO:0000256" key="1">
    <source>
        <dbReference type="ARBA" id="ARBA00004123"/>
    </source>
</evidence>
<dbReference type="STRING" id="879819.A0A0J0XD46"/>
<feature type="compositionally biased region" description="Basic and acidic residues" evidence="7">
    <location>
        <begin position="52"/>
        <end position="71"/>
    </location>
</feature>
<evidence type="ECO:0000256" key="6">
    <source>
        <dbReference type="PROSITE-ProRule" id="PRU00146"/>
    </source>
</evidence>
<dbReference type="InterPro" id="IPR019787">
    <property type="entry name" value="Znf_PHD-finger"/>
</dbReference>
<dbReference type="GeneID" id="28986214"/>
<dbReference type="SMART" id="SM00249">
    <property type="entry name" value="PHD"/>
    <property type="match status" value="1"/>
</dbReference>
<accession>A0A0J0XD46</accession>
<keyword evidence="10" id="KW-1185">Reference proteome</keyword>
<feature type="region of interest" description="Disordered" evidence="7">
    <location>
        <begin position="1"/>
        <end position="125"/>
    </location>
</feature>
<evidence type="ECO:0000256" key="4">
    <source>
        <dbReference type="ARBA" id="ARBA00022833"/>
    </source>
</evidence>
<dbReference type="EMBL" id="KQ087274">
    <property type="protein sequence ID" value="KLT39001.1"/>
    <property type="molecule type" value="Genomic_DNA"/>
</dbReference>
<dbReference type="GO" id="GO:0048188">
    <property type="term" value="C:Set1C/COMPASS complex"/>
    <property type="evidence" value="ECO:0007669"/>
    <property type="project" value="InterPro"/>
</dbReference>
<dbReference type="InterPro" id="IPR011011">
    <property type="entry name" value="Znf_FYVE_PHD"/>
</dbReference>
<dbReference type="PROSITE" id="PS01359">
    <property type="entry name" value="ZF_PHD_1"/>
    <property type="match status" value="1"/>
</dbReference>
<dbReference type="OrthoDB" id="436852at2759"/>
<dbReference type="InterPro" id="IPR019786">
    <property type="entry name" value="Zinc_finger_PHD-type_CS"/>
</dbReference>
<feature type="compositionally biased region" description="Basic and acidic residues" evidence="7">
    <location>
        <begin position="342"/>
        <end position="362"/>
    </location>
</feature>
<protein>
    <submittedName>
        <fullName evidence="9">PHD-domain-containing protein</fullName>
    </submittedName>
</protein>
<dbReference type="InterPro" id="IPR037869">
    <property type="entry name" value="Spp1/CFP1"/>
</dbReference>
<dbReference type="RefSeq" id="XP_018275492.1">
    <property type="nucleotide sequence ID" value="XM_018425611.1"/>
</dbReference>
<feature type="region of interest" description="Disordered" evidence="7">
    <location>
        <begin position="341"/>
        <end position="362"/>
    </location>
</feature>
<sequence>MASPAAPQTWGHDFEEGRETKRVRLSEPPHHTPTPAPEGEPEVDSDLEPEQDVAHELEHENGHEEPDGAQKKKEKKKRVRTDRDRERDRERRRERDRARRARQAAQREEAKAAAAAGAEASAGPEEVQSEDGEYCICRGAAEGGTMVGCETCDNWFHPACVGLDEAQVDMLDVYICAACEANTTRRTSYRKMCKAGCGKGARSTSNRCAFAHARTILSNVDKKDAKALGVALTAYPTPAPSITQGDHDRAVLEASQDAATLALLSSLRKQSADAERALAIIARRQAILAAAVGVWESFAPGLVEEPKKRSKNKKRDGEKDPRPCGYDPRLIWSDAEVAAWDGSEREATPPRKDEEGLEGEDRVKETALERAARLGLCAVGRRCERHAGWQKTLAVALEVEATQLSRRRDDLATLGERVERAGTTTVAARRARDGVRAALAAKK</sequence>
<dbReference type="Proteomes" id="UP000053611">
    <property type="component" value="Unassembled WGS sequence"/>
</dbReference>
<reference evidence="9 10" key="1">
    <citation type="submission" date="2015-03" db="EMBL/GenBank/DDBJ databases">
        <title>Genomics and transcriptomics of the oil-accumulating basidiomycete yeast T. oleaginosus allow insights into substrate utilization and the diverse evolutionary trajectories of mating systems in fungi.</title>
        <authorList>
            <consortium name="DOE Joint Genome Institute"/>
            <person name="Kourist R."/>
            <person name="Kracht O."/>
            <person name="Bracharz F."/>
            <person name="Lipzen A."/>
            <person name="Nolan M."/>
            <person name="Ohm R."/>
            <person name="Grigoriev I."/>
            <person name="Sun S."/>
            <person name="Heitman J."/>
            <person name="Bruck T."/>
            <person name="Nowrousian M."/>
        </authorList>
    </citation>
    <scope>NUCLEOTIDE SEQUENCE [LARGE SCALE GENOMIC DNA]</scope>
    <source>
        <strain evidence="9 10">IBC0246</strain>
    </source>
</reference>